<evidence type="ECO:0000256" key="3">
    <source>
        <dbReference type="ARBA" id="ARBA00022448"/>
    </source>
</evidence>
<evidence type="ECO:0000256" key="6">
    <source>
        <dbReference type="ARBA" id="ARBA00022989"/>
    </source>
</evidence>
<evidence type="ECO:0000256" key="1">
    <source>
        <dbReference type="ARBA" id="ARBA00004651"/>
    </source>
</evidence>
<evidence type="ECO:0000313" key="9">
    <source>
        <dbReference type="EMBL" id="GER87717.1"/>
    </source>
</evidence>
<dbReference type="GO" id="GO:0005886">
    <property type="term" value="C:plasma membrane"/>
    <property type="evidence" value="ECO:0007669"/>
    <property type="project" value="UniProtKB-SubCell"/>
</dbReference>
<keyword evidence="7 8" id="KW-0472">Membrane</keyword>
<name>A0A5J4KMR2_9CHLR</name>
<evidence type="ECO:0000256" key="7">
    <source>
        <dbReference type="ARBA" id="ARBA00023136"/>
    </source>
</evidence>
<keyword evidence="10" id="KW-1185">Reference proteome</keyword>
<feature type="transmembrane region" description="Helical" evidence="8">
    <location>
        <begin position="104"/>
        <end position="122"/>
    </location>
</feature>
<accession>A0A5J4KMR2</accession>
<organism evidence="9 10">
    <name type="scientific">Dictyobacter vulcani</name>
    <dbReference type="NCBI Taxonomy" id="2607529"/>
    <lineage>
        <taxon>Bacteria</taxon>
        <taxon>Bacillati</taxon>
        <taxon>Chloroflexota</taxon>
        <taxon>Ktedonobacteria</taxon>
        <taxon>Ktedonobacterales</taxon>
        <taxon>Dictyobacteraceae</taxon>
        <taxon>Dictyobacter</taxon>
    </lineage>
</organism>
<comment type="similarity">
    <text evidence="2 8">Belongs to the 4-toluene sulfonate uptake permease (TSUP) (TC 2.A.102) family.</text>
</comment>
<dbReference type="RefSeq" id="WP_151755689.1">
    <property type="nucleotide sequence ID" value="NZ_BKZW01000001.1"/>
</dbReference>
<evidence type="ECO:0000256" key="2">
    <source>
        <dbReference type="ARBA" id="ARBA00009142"/>
    </source>
</evidence>
<protein>
    <recommendedName>
        <fullName evidence="8">Probable membrane transporter protein</fullName>
    </recommendedName>
</protein>
<reference evidence="9 10" key="1">
    <citation type="submission" date="2019-10" db="EMBL/GenBank/DDBJ databases">
        <title>Dictyobacter vulcani sp. nov., within the class Ktedonobacteria, isolated from soil of volcanic Mt. Zao.</title>
        <authorList>
            <person name="Zheng Y."/>
            <person name="Wang C.M."/>
            <person name="Sakai Y."/>
            <person name="Abe K."/>
            <person name="Yokota A."/>
            <person name="Yabe S."/>
        </authorList>
    </citation>
    <scope>NUCLEOTIDE SEQUENCE [LARGE SCALE GENOMIC DNA]</scope>
    <source>
        <strain evidence="9 10">W12</strain>
    </source>
</reference>
<keyword evidence="5 8" id="KW-0812">Transmembrane</keyword>
<comment type="subcellular location">
    <subcellularLocation>
        <location evidence="1 8">Cell membrane</location>
        <topology evidence="1 8">Multi-pass membrane protein</topology>
    </subcellularLocation>
</comment>
<evidence type="ECO:0000256" key="8">
    <source>
        <dbReference type="RuleBase" id="RU363041"/>
    </source>
</evidence>
<dbReference type="Proteomes" id="UP000326912">
    <property type="component" value="Unassembled WGS sequence"/>
</dbReference>
<feature type="transmembrane region" description="Helical" evidence="8">
    <location>
        <begin position="211"/>
        <end position="229"/>
    </location>
</feature>
<dbReference type="EMBL" id="BKZW01000001">
    <property type="protein sequence ID" value="GER87717.1"/>
    <property type="molecule type" value="Genomic_DNA"/>
</dbReference>
<feature type="transmembrane region" description="Helical" evidence="8">
    <location>
        <begin position="74"/>
        <end position="95"/>
    </location>
</feature>
<keyword evidence="6 8" id="KW-1133">Transmembrane helix</keyword>
<sequence length="256" mass="26949">MTFPNILLLLLVSVVGGTLNSVAGGGSFFTFPALIFAGVPPIPANATSTVALWPGSIAGAGAYRRELTAIDRRLMIALVITSAVGGILGAILLLITPPSIFKMLLPYLLLVATLLFTFSGPVTKRLRVGKVGKSALSTKHLVGVSIAQFVIAVYGGYFGGGIGILMLATLALMGLENIHVMNGLKTVLASCINGVAVITFVVVRAVYWPQAILMIIGAIIGGYAGAYYARELDPRWIRTFVIVVGFAMTLFFFIKG</sequence>
<dbReference type="PANTHER" id="PTHR30269:SF0">
    <property type="entry name" value="MEMBRANE TRANSPORTER PROTEIN YFCA-RELATED"/>
    <property type="match status" value="1"/>
</dbReference>
<comment type="caution">
    <text evidence="9">The sequence shown here is derived from an EMBL/GenBank/DDBJ whole genome shotgun (WGS) entry which is preliminary data.</text>
</comment>
<proteinExistence type="inferred from homology"/>
<dbReference type="AlphaFoldDB" id="A0A5J4KMR2"/>
<feature type="transmembrane region" description="Helical" evidence="8">
    <location>
        <begin position="236"/>
        <end position="254"/>
    </location>
</feature>
<dbReference type="InterPro" id="IPR052017">
    <property type="entry name" value="TSUP"/>
</dbReference>
<feature type="transmembrane region" description="Helical" evidence="8">
    <location>
        <begin position="142"/>
        <end position="175"/>
    </location>
</feature>
<gene>
    <name evidence="9" type="ORF">KDW_18790</name>
</gene>
<evidence type="ECO:0000256" key="4">
    <source>
        <dbReference type="ARBA" id="ARBA00022475"/>
    </source>
</evidence>
<evidence type="ECO:0000256" key="5">
    <source>
        <dbReference type="ARBA" id="ARBA00022692"/>
    </source>
</evidence>
<keyword evidence="4 8" id="KW-1003">Cell membrane</keyword>
<keyword evidence="3" id="KW-0813">Transport</keyword>
<dbReference type="PANTHER" id="PTHR30269">
    <property type="entry name" value="TRANSMEMBRANE PROTEIN YFCA"/>
    <property type="match status" value="1"/>
</dbReference>
<feature type="transmembrane region" description="Helical" evidence="8">
    <location>
        <begin position="187"/>
        <end position="205"/>
    </location>
</feature>
<dbReference type="InterPro" id="IPR002781">
    <property type="entry name" value="TM_pro_TauE-like"/>
</dbReference>
<dbReference type="Pfam" id="PF01925">
    <property type="entry name" value="TauE"/>
    <property type="match status" value="1"/>
</dbReference>
<evidence type="ECO:0000313" key="10">
    <source>
        <dbReference type="Proteomes" id="UP000326912"/>
    </source>
</evidence>